<comment type="caution">
    <text evidence="2">The sequence shown here is derived from an EMBL/GenBank/DDBJ whole genome shotgun (WGS) entry which is preliminary data.</text>
</comment>
<evidence type="ECO:0000259" key="1">
    <source>
        <dbReference type="PROSITE" id="PS00028"/>
    </source>
</evidence>
<dbReference type="InterPro" id="IPR013087">
    <property type="entry name" value="Znf_C2H2_type"/>
</dbReference>
<dbReference type="EMBL" id="AWSO01002361">
    <property type="protein sequence ID" value="ESK81590.1"/>
    <property type="molecule type" value="Genomic_DNA"/>
</dbReference>
<keyword evidence="3" id="KW-1185">Reference proteome</keyword>
<name>V2WMZ5_MONRO</name>
<dbReference type="KEGG" id="mrr:Moror_11141"/>
<protein>
    <recommendedName>
        <fullName evidence="1">C2H2-type domain-containing protein</fullName>
    </recommendedName>
</protein>
<feature type="domain" description="C2H2-type" evidence="1">
    <location>
        <begin position="5"/>
        <end position="26"/>
    </location>
</feature>
<dbReference type="HOGENOM" id="CLU_2455263_0_0_1"/>
<accession>V2WMZ5</accession>
<sequence length="89" mass="10192">MRSICTICYASCPSTTSLTDHWETVHPGLHALDKYFETTPSPSLYPCPACHMVFPTLQTWELHITDRARLSRQHPLDVFTCDTDRKPLT</sequence>
<evidence type="ECO:0000313" key="2">
    <source>
        <dbReference type="EMBL" id="ESK81590.1"/>
    </source>
</evidence>
<organism evidence="2 3">
    <name type="scientific">Moniliophthora roreri (strain MCA 2997)</name>
    <name type="common">Cocoa frosty pod rot fungus</name>
    <name type="synonym">Crinipellis roreri</name>
    <dbReference type="NCBI Taxonomy" id="1381753"/>
    <lineage>
        <taxon>Eukaryota</taxon>
        <taxon>Fungi</taxon>
        <taxon>Dikarya</taxon>
        <taxon>Basidiomycota</taxon>
        <taxon>Agaricomycotina</taxon>
        <taxon>Agaricomycetes</taxon>
        <taxon>Agaricomycetidae</taxon>
        <taxon>Agaricales</taxon>
        <taxon>Marasmiineae</taxon>
        <taxon>Marasmiaceae</taxon>
        <taxon>Moniliophthora</taxon>
    </lineage>
</organism>
<dbReference type="Proteomes" id="UP000017559">
    <property type="component" value="Unassembled WGS sequence"/>
</dbReference>
<gene>
    <name evidence="2" type="ORF">Moror_11141</name>
</gene>
<dbReference type="Gene3D" id="3.30.160.60">
    <property type="entry name" value="Classic Zinc Finger"/>
    <property type="match status" value="1"/>
</dbReference>
<evidence type="ECO:0000313" key="3">
    <source>
        <dbReference type="Proteomes" id="UP000017559"/>
    </source>
</evidence>
<reference evidence="2 3" key="1">
    <citation type="journal article" date="2014" name="BMC Genomics">
        <title>Genome and secretome analysis of the hemibiotrophic fungal pathogen, Moniliophthora roreri, which causes frosty pod rot disease of cacao: mechanisms of the biotrophic and necrotrophic phases.</title>
        <authorList>
            <person name="Meinhardt L.W."/>
            <person name="Costa G.G.L."/>
            <person name="Thomazella D.P.T."/>
            <person name="Teixeira P.J.P.L."/>
            <person name="Carazzolle M.F."/>
            <person name="Schuster S.C."/>
            <person name="Carlson J.E."/>
            <person name="Guiltinan M.J."/>
            <person name="Mieczkowski P."/>
            <person name="Farmer A."/>
            <person name="Ramaraj T."/>
            <person name="Crozier J."/>
            <person name="Davis R.E."/>
            <person name="Shao J."/>
            <person name="Melnick R.L."/>
            <person name="Pereira G.A.G."/>
            <person name="Bailey B.A."/>
        </authorList>
    </citation>
    <scope>NUCLEOTIDE SEQUENCE [LARGE SCALE GENOMIC DNA]</scope>
    <source>
        <strain evidence="2 3">MCA 2997</strain>
    </source>
</reference>
<proteinExistence type="predicted"/>
<dbReference type="PROSITE" id="PS00028">
    <property type="entry name" value="ZINC_FINGER_C2H2_1"/>
    <property type="match status" value="1"/>
</dbReference>
<dbReference type="AlphaFoldDB" id="V2WMZ5"/>